<organism evidence="1 2">
    <name type="scientific">Petralouisia muris</name>
    <dbReference type="NCBI Taxonomy" id="3032872"/>
    <lineage>
        <taxon>Bacteria</taxon>
        <taxon>Bacillati</taxon>
        <taxon>Bacillota</taxon>
        <taxon>Clostridia</taxon>
        <taxon>Lachnospirales</taxon>
        <taxon>Lachnospiraceae</taxon>
        <taxon>Petralouisia</taxon>
    </lineage>
</organism>
<comment type="caution">
    <text evidence="1">The sequence shown here is derived from an EMBL/GenBank/DDBJ whole genome shotgun (WGS) entry which is preliminary data.</text>
</comment>
<evidence type="ECO:0000313" key="1">
    <source>
        <dbReference type="EMBL" id="TGY98127.1"/>
    </source>
</evidence>
<protein>
    <submittedName>
        <fullName evidence="1">Uncharacterized protein</fullName>
    </submittedName>
</protein>
<keyword evidence="2" id="KW-1185">Reference proteome</keyword>
<evidence type="ECO:0000313" key="2">
    <source>
        <dbReference type="Proteomes" id="UP000304953"/>
    </source>
</evidence>
<dbReference type="Proteomes" id="UP000304953">
    <property type="component" value="Unassembled WGS sequence"/>
</dbReference>
<name>A0AC61S2G8_9FIRM</name>
<sequence length="352" mass="38694">MKKYNNLLALVIGVAVFAGILCSGIIIADGIRTGSAASARRDSPRREKYPEPHTLEKTTLEEFSEISIDLDYANVSILPSDGFYLEYQLDGKSSKPDYGVSNGKFHFQEGQTKNRYLISLNLFGNPVNQKPLYLNLYVPKDHYFDLLSMSIESGNLEIEQLNAEKADLSLEYGNLTLGDFTGNTLNISSESGNIDVNALTCENLNISASYGNFTGSSVSASREGKFCLESGNLEISSLTADACSIDADYGNCSIDRFQAGNSTFSLESGCLNLKNAVLERTKVNAEYGDVTLELTDKVTDYNYDLEAEYGTVEINGKNIDAKEDGTVHYQKQDSNIKHEISVRCESGNIKIR</sequence>
<accession>A0AC61S2G8</accession>
<dbReference type="EMBL" id="SRYA01000002">
    <property type="protein sequence ID" value="TGY98127.1"/>
    <property type="molecule type" value="Genomic_DNA"/>
</dbReference>
<proteinExistence type="predicted"/>
<gene>
    <name evidence="1" type="ORF">E5329_01615</name>
</gene>
<reference evidence="1" key="1">
    <citation type="submission" date="2019-04" db="EMBL/GenBank/DDBJ databases">
        <title>Microbes associate with the intestines of laboratory mice.</title>
        <authorList>
            <person name="Navarre W."/>
            <person name="Wong E."/>
            <person name="Huang K."/>
            <person name="Tropini C."/>
            <person name="Ng K."/>
            <person name="Yu B."/>
        </authorList>
    </citation>
    <scope>NUCLEOTIDE SEQUENCE</scope>
    <source>
        <strain evidence="1">NM01_1-7b</strain>
    </source>
</reference>